<dbReference type="FunFam" id="3.40.50.2000:FF:000072">
    <property type="entry name" value="Glycosyl transferase"/>
    <property type="match status" value="1"/>
</dbReference>
<dbReference type="AlphaFoldDB" id="A0A1H6XRR2"/>
<dbReference type="CDD" id="cd03784">
    <property type="entry name" value="GT1_Gtf-like"/>
    <property type="match status" value="1"/>
</dbReference>
<accession>A0A1H6XRR2</accession>
<reference evidence="6" key="1">
    <citation type="submission" date="2016-10" db="EMBL/GenBank/DDBJ databases">
        <authorList>
            <person name="Varghese N."/>
            <person name="Submissions S."/>
        </authorList>
    </citation>
    <scope>NUCLEOTIDE SEQUENCE [LARGE SCALE GENOMIC DNA]</scope>
    <source>
        <strain evidence="6">CGMCC 1.6763</strain>
    </source>
</reference>
<proteinExistence type="inferred from homology"/>
<dbReference type="EMBL" id="FNZF01000002">
    <property type="protein sequence ID" value="SEJ29457.1"/>
    <property type="molecule type" value="Genomic_DNA"/>
</dbReference>
<keyword evidence="6" id="KW-1185">Reference proteome</keyword>
<feature type="domain" description="Erythromycin biosynthesis protein CIII-like C-terminal" evidence="4">
    <location>
        <begin position="252"/>
        <end position="368"/>
    </location>
</feature>
<evidence type="ECO:0000256" key="1">
    <source>
        <dbReference type="ARBA" id="ARBA00009995"/>
    </source>
</evidence>
<dbReference type="Gene3D" id="3.40.50.2000">
    <property type="entry name" value="Glycogen Phosphorylase B"/>
    <property type="match status" value="2"/>
</dbReference>
<dbReference type="NCBIfam" id="TIGR01426">
    <property type="entry name" value="MGT"/>
    <property type="match status" value="1"/>
</dbReference>
<dbReference type="GO" id="GO:0008194">
    <property type="term" value="F:UDP-glycosyltransferase activity"/>
    <property type="evidence" value="ECO:0007669"/>
    <property type="project" value="InterPro"/>
</dbReference>
<dbReference type="Pfam" id="PF06722">
    <property type="entry name" value="EryCIII-like_C"/>
    <property type="match status" value="1"/>
</dbReference>
<name>A0A1H6XRR2_9BACL</name>
<evidence type="ECO:0000259" key="4">
    <source>
        <dbReference type="Pfam" id="PF06722"/>
    </source>
</evidence>
<keyword evidence="2 5" id="KW-0808">Transferase</keyword>
<evidence type="ECO:0000256" key="2">
    <source>
        <dbReference type="ARBA" id="ARBA00022679"/>
    </source>
</evidence>
<evidence type="ECO:0000256" key="3">
    <source>
        <dbReference type="ARBA" id="ARBA00023136"/>
    </source>
</evidence>
<evidence type="ECO:0000313" key="5">
    <source>
        <dbReference type="EMBL" id="SEJ29457.1"/>
    </source>
</evidence>
<dbReference type="PANTHER" id="PTHR21015">
    <property type="entry name" value="UDP-N-ACETYLGLUCOSAMINE--N-ACETYLMURAMYL-(PENTAPEPTIDE) PYROPHOSPHORYL-UNDECAPRENOL N-ACETYLGLUCOSAMINE TRANSFERASE 1"/>
    <property type="match status" value="1"/>
</dbReference>
<dbReference type="InterPro" id="IPR002213">
    <property type="entry name" value="UDP_glucos_trans"/>
</dbReference>
<dbReference type="Proteomes" id="UP000199200">
    <property type="component" value="Unassembled WGS sequence"/>
</dbReference>
<dbReference type="RefSeq" id="WP_092051716.1">
    <property type="nucleotide sequence ID" value="NZ_FNZF01000002.1"/>
</dbReference>
<dbReference type="SUPFAM" id="SSF53756">
    <property type="entry name" value="UDP-Glycosyltransferase/glycogen phosphorylase"/>
    <property type="match status" value="1"/>
</dbReference>
<dbReference type="GO" id="GO:0016758">
    <property type="term" value="F:hexosyltransferase activity"/>
    <property type="evidence" value="ECO:0007669"/>
    <property type="project" value="InterPro"/>
</dbReference>
<dbReference type="InterPro" id="IPR010610">
    <property type="entry name" value="EryCIII-like_C"/>
</dbReference>
<dbReference type="InterPro" id="IPR006326">
    <property type="entry name" value="UDPGT_MGT-like"/>
</dbReference>
<dbReference type="PANTHER" id="PTHR21015:SF22">
    <property type="entry name" value="GLYCOSYLTRANSFERASE"/>
    <property type="match status" value="1"/>
</dbReference>
<organism evidence="5 6">
    <name type="scientific">Bhargavaea ginsengi</name>
    <dbReference type="NCBI Taxonomy" id="426757"/>
    <lineage>
        <taxon>Bacteria</taxon>
        <taxon>Bacillati</taxon>
        <taxon>Bacillota</taxon>
        <taxon>Bacilli</taxon>
        <taxon>Bacillales</taxon>
        <taxon>Caryophanaceae</taxon>
        <taxon>Bhargavaea</taxon>
    </lineage>
</organism>
<comment type="similarity">
    <text evidence="1">Belongs to the UDP-glycosyltransferase family.</text>
</comment>
<keyword evidence="3" id="KW-0472">Membrane</keyword>
<sequence length="394" mass="43446">MSRIVFFSLPAHGHTNPTLPVVRELTERGHEVWYYSFREFREKIIAAGAKFIGCDQFLPQATDKEISKKAGKDFAALIEMTVDTTLAMQEKVLKELSSAKPDCIVSDSMSVWGKLYAQKLDIPYICSTTTFAFNQHTAKLMKPGFKETLKMIIGMGRIRGKIKELQQAGYEVNSFTSLIGNDNDTETIVFTTREFQPLAETFSDRFAFVGPSIAGKDQNTVEKEKSGTLVYVSLGTVLTNSHFHKNCISALTGSKGEVVMSVGEKTDIGQFGTAPDNIRIKNTVDQIAVLGRADVFITHSGMNSVSESLYQGVPMVLYPTHSEQKLAAQRVAELGAGIILKNDRPQTIREAVHQILEDPQFRRNAAKISGLFRNAGGASAAADVILSRINREEP</sequence>
<dbReference type="OrthoDB" id="6620093at2"/>
<protein>
    <submittedName>
        <fullName evidence="5">Glycosyltransferase, MGT family</fullName>
    </submittedName>
</protein>
<gene>
    <name evidence="5" type="ORF">SAMN04488127_1530</name>
</gene>
<evidence type="ECO:0000313" key="6">
    <source>
        <dbReference type="Proteomes" id="UP000199200"/>
    </source>
</evidence>
<dbReference type="STRING" id="426757.SAMN04488127_1530"/>